<dbReference type="PANTHER" id="PTHR13233:SF0">
    <property type="entry name" value="MICROSPHERULE PROTEIN 1"/>
    <property type="match status" value="1"/>
</dbReference>
<sequence>MGAVAPVTQWIPEDDVLLKKAVDAGASLECLARGAVPFSWRFSVQELRERWHSLLYDPKISEEASARMIEVEIEVPMTNYSKFKKSCGFNGKNGYGKRKVDSVRSHYYAMRKLMHRAGASALDAPSNPFHRCVDTCKNSCRLRDAGNSFLRMPGENLESFRNHLGVGGMVSAQTSLASNLFGSDLIELQNSLLNFGNDELMYLNVESKDMSLDGLSSILLSSPNDEHIVDMPDSSGPEAVTPIHSHLVIFDGTCIKGPVNPSDRSHSVIAESEKGVVRQLPIVVASRQLGNAGRNTSPAASASADMQSYLINVPRKDVPKFEYDRHNLNNSTGSLNTALKGPVFDYQNNNTKKAIIRLEQGARAYMQRAITSHGAFAVLYGRRMKHYIKKTKVSLERGAEDIHVDIDLGREGRANKISHRRMRGMAFIFEVNQNLLFIMSQKEVVKKRRRKTFRIQSLGDHLASTSFSGHVSK</sequence>
<evidence type="ECO:0000313" key="3">
    <source>
        <dbReference type="Proteomes" id="UP001180020"/>
    </source>
</evidence>
<name>A0AAV9CC33_ACOCL</name>
<dbReference type="GO" id="GO:0045944">
    <property type="term" value="P:positive regulation of transcription by RNA polymerase II"/>
    <property type="evidence" value="ECO:0007669"/>
    <property type="project" value="TreeGrafter"/>
</dbReference>
<accession>A0AAV9CC33</accession>
<dbReference type="GO" id="GO:0002151">
    <property type="term" value="F:G-quadruplex RNA binding"/>
    <property type="evidence" value="ECO:0007669"/>
    <property type="project" value="InterPro"/>
</dbReference>
<dbReference type="Proteomes" id="UP001180020">
    <property type="component" value="Unassembled WGS sequence"/>
</dbReference>
<reference evidence="2" key="2">
    <citation type="submission" date="2023-06" db="EMBL/GenBank/DDBJ databases">
        <authorList>
            <person name="Ma L."/>
            <person name="Liu K.-W."/>
            <person name="Li Z."/>
            <person name="Hsiao Y.-Y."/>
            <person name="Qi Y."/>
            <person name="Fu T."/>
            <person name="Tang G."/>
            <person name="Zhang D."/>
            <person name="Sun W.-H."/>
            <person name="Liu D.-K."/>
            <person name="Li Y."/>
            <person name="Chen G.-Z."/>
            <person name="Liu X.-D."/>
            <person name="Liao X.-Y."/>
            <person name="Jiang Y.-T."/>
            <person name="Yu X."/>
            <person name="Hao Y."/>
            <person name="Huang J."/>
            <person name="Zhao X.-W."/>
            <person name="Ke S."/>
            <person name="Chen Y.-Y."/>
            <person name="Wu W.-L."/>
            <person name="Hsu J.-L."/>
            <person name="Lin Y.-F."/>
            <person name="Huang M.-D."/>
            <person name="Li C.-Y."/>
            <person name="Huang L."/>
            <person name="Wang Z.-W."/>
            <person name="Zhao X."/>
            <person name="Zhong W.-Y."/>
            <person name="Peng D.-H."/>
            <person name="Ahmad S."/>
            <person name="Lan S."/>
            <person name="Zhang J.-S."/>
            <person name="Tsai W.-C."/>
            <person name="Van De Peer Y."/>
            <person name="Liu Z.-J."/>
        </authorList>
    </citation>
    <scope>NUCLEOTIDE SEQUENCE</scope>
    <source>
        <strain evidence="2">CP</strain>
        <tissue evidence="2">Leaves</tissue>
    </source>
</reference>
<dbReference type="Pfam" id="PF13325">
    <property type="entry name" value="MCRS_N"/>
    <property type="match status" value="1"/>
</dbReference>
<dbReference type="EMBL" id="JAUJYO010000020">
    <property type="protein sequence ID" value="KAK1285863.1"/>
    <property type="molecule type" value="Genomic_DNA"/>
</dbReference>
<feature type="domain" description="Microspherule protein N-terminal" evidence="1">
    <location>
        <begin position="9"/>
        <end position="75"/>
    </location>
</feature>
<dbReference type="GO" id="GO:0044545">
    <property type="term" value="C:NSL complex"/>
    <property type="evidence" value="ECO:0007669"/>
    <property type="project" value="TreeGrafter"/>
</dbReference>
<reference evidence="2" key="1">
    <citation type="journal article" date="2023" name="Nat. Commun.">
        <title>Diploid and tetraploid genomes of Acorus and the evolution of monocots.</title>
        <authorList>
            <person name="Ma L."/>
            <person name="Liu K.W."/>
            <person name="Li Z."/>
            <person name="Hsiao Y.Y."/>
            <person name="Qi Y."/>
            <person name="Fu T."/>
            <person name="Tang G.D."/>
            <person name="Zhang D."/>
            <person name="Sun W.H."/>
            <person name="Liu D.K."/>
            <person name="Li Y."/>
            <person name="Chen G.Z."/>
            <person name="Liu X.D."/>
            <person name="Liao X.Y."/>
            <person name="Jiang Y.T."/>
            <person name="Yu X."/>
            <person name="Hao Y."/>
            <person name="Huang J."/>
            <person name="Zhao X.W."/>
            <person name="Ke S."/>
            <person name="Chen Y.Y."/>
            <person name="Wu W.L."/>
            <person name="Hsu J.L."/>
            <person name="Lin Y.F."/>
            <person name="Huang M.D."/>
            <person name="Li C.Y."/>
            <person name="Huang L."/>
            <person name="Wang Z.W."/>
            <person name="Zhao X."/>
            <person name="Zhong W.Y."/>
            <person name="Peng D.H."/>
            <person name="Ahmad S."/>
            <person name="Lan S."/>
            <person name="Zhang J.S."/>
            <person name="Tsai W.C."/>
            <person name="Van de Peer Y."/>
            <person name="Liu Z.J."/>
        </authorList>
    </citation>
    <scope>NUCLEOTIDE SEQUENCE</scope>
    <source>
        <strain evidence="2">CP</strain>
    </source>
</reference>
<dbReference type="GO" id="GO:0031011">
    <property type="term" value="C:Ino80 complex"/>
    <property type="evidence" value="ECO:0007669"/>
    <property type="project" value="InterPro"/>
</dbReference>
<proteinExistence type="predicted"/>
<dbReference type="PANTHER" id="PTHR13233">
    <property type="entry name" value="MICROSPHERULE PROTEIN 1"/>
    <property type="match status" value="1"/>
</dbReference>
<dbReference type="AlphaFoldDB" id="A0AAV9CC33"/>
<dbReference type="InterPro" id="IPR025999">
    <property type="entry name" value="MCRS_N"/>
</dbReference>
<dbReference type="InterPro" id="IPR037912">
    <property type="entry name" value="MCRS1"/>
</dbReference>
<keyword evidence="3" id="KW-1185">Reference proteome</keyword>
<gene>
    <name evidence="2" type="ORF">QJS10_CPB20g01111</name>
</gene>
<evidence type="ECO:0000259" key="1">
    <source>
        <dbReference type="Pfam" id="PF13325"/>
    </source>
</evidence>
<evidence type="ECO:0000313" key="2">
    <source>
        <dbReference type="EMBL" id="KAK1285863.1"/>
    </source>
</evidence>
<organism evidence="2 3">
    <name type="scientific">Acorus calamus</name>
    <name type="common">Sweet flag</name>
    <dbReference type="NCBI Taxonomy" id="4465"/>
    <lineage>
        <taxon>Eukaryota</taxon>
        <taxon>Viridiplantae</taxon>
        <taxon>Streptophyta</taxon>
        <taxon>Embryophyta</taxon>
        <taxon>Tracheophyta</taxon>
        <taxon>Spermatophyta</taxon>
        <taxon>Magnoliopsida</taxon>
        <taxon>Liliopsida</taxon>
        <taxon>Acoraceae</taxon>
        <taxon>Acorus</taxon>
    </lineage>
</organism>
<protein>
    <recommendedName>
        <fullName evidence="1">Microspherule protein N-terminal domain-containing protein</fullName>
    </recommendedName>
</protein>
<dbReference type="GO" id="GO:0071339">
    <property type="term" value="C:MLL1 complex"/>
    <property type="evidence" value="ECO:0007669"/>
    <property type="project" value="InterPro"/>
</dbReference>
<comment type="caution">
    <text evidence="2">The sequence shown here is derived from an EMBL/GenBank/DDBJ whole genome shotgun (WGS) entry which is preliminary data.</text>
</comment>